<dbReference type="EMBL" id="ML978068">
    <property type="protein sequence ID" value="KAF2018134.1"/>
    <property type="molecule type" value="Genomic_DNA"/>
</dbReference>
<dbReference type="Proteomes" id="UP000799778">
    <property type="component" value="Unassembled WGS sequence"/>
</dbReference>
<keyword evidence="2" id="KW-1185">Reference proteome</keyword>
<evidence type="ECO:0000313" key="2">
    <source>
        <dbReference type="Proteomes" id="UP000799778"/>
    </source>
</evidence>
<dbReference type="GeneID" id="54278829"/>
<proteinExistence type="predicted"/>
<dbReference type="AlphaFoldDB" id="A0A6A5Y0P9"/>
<reference evidence="1" key="1">
    <citation type="journal article" date="2020" name="Stud. Mycol.">
        <title>101 Dothideomycetes genomes: a test case for predicting lifestyles and emergence of pathogens.</title>
        <authorList>
            <person name="Haridas S."/>
            <person name="Albert R."/>
            <person name="Binder M."/>
            <person name="Bloem J."/>
            <person name="Labutti K."/>
            <person name="Salamov A."/>
            <person name="Andreopoulos B."/>
            <person name="Baker S."/>
            <person name="Barry K."/>
            <person name="Bills G."/>
            <person name="Bluhm B."/>
            <person name="Cannon C."/>
            <person name="Castanera R."/>
            <person name="Culley D."/>
            <person name="Daum C."/>
            <person name="Ezra D."/>
            <person name="Gonzalez J."/>
            <person name="Henrissat B."/>
            <person name="Kuo A."/>
            <person name="Liang C."/>
            <person name="Lipzen A."/>
            <person name="Lutzoni F."/>
            <person name="Magnuson J."/>
            <person name="Mondo S."/>
            <person name="Nolan M."/>
            <person name="Ohm R."/>
            <person name="Pangilinan J."/>
            <person name="Park H.-J."/>
            <person name="Ramirez L."/>
            <person name="Alfaro M."/>
            <person name="Sun H."/>
            <person name="Tritt A."/>
            <person name="Yoshinaga Y."/>
            <person name="Zwiers L.-H."/>
            <person name="Turgeon B."/>
            <person name="Goodwin S."/>
            <person name="Spatafora J."/>
            <person name="Crous P."/>
            <person name="Grigoriev I."/>
        </authorList>
    </citation>
    <scope>NUCLEOTIDE SEQUENCE</scope>
    <source>
        <strain evidence="1">CBS 175.79</strain>
    </source>
</reference>
<evidence type="ECO:0000313" key="1">
    <source>
        <dbReference type="EMBL" id="KAF2018134.1"/>
    </source>
</evidence>
<gene>
    <name evidence="1" type="ORF">BU24DRAFT_165228</name>
</gene>
<accession>A0A6A5Y0P9</accession>
<organism evidence="1 2">
    <name type="scientific">Aaosphaeria arxii CBS 175.79</name>
    <dbReference type="NCBI Taxonomy" id="1450172"/>
    <lineage>
        <taxon>Eukaryota</taxon>
        <taxon>Fungi</taxon>
        <taxon>Dikarya</taxon>
        <taxon>Ascomycota</taxon>
        <taxon>Pezizomycotina</taxon>
        <taxon>Dothideomycetes</taxon>
        <taxon>Pleosporomycetidae</taxon>
        <taxon>Pleosporales</taxon>
        <taxon>Pleosporales incertae sedis</taxon>
        <taxon>Aaosphaeria</taxon>
    </lineage>
</organism>
<name>A0A6A5Y0P9_9PLEO</name>
<protein>
    <submittedName>
        <fullName evidence="1">Uncharacterized protein</fullName>
    </submittedName>
</protein>
<dbReference type="RefSeq" id="XP_033386473.1">
    <property type="nucleotide sequence ID" value="XM_033521432.1"/>
</dbReference>
<sequence length="205" mass="21825">MLAPASECSRPLATAAWLALRGSSSSARTLHVLCTKTTPNARKQLNTIGLRTHSTPRISAQLRQPVSPPTGPLALPCPSLPIPLANDTHAHSDANAMPTLAPMSMSMSLSTSIHAGAGGCNLPAVPCFRGYSKKMSNCFQSTTVHHSPEGRKPNYGLPSVFSFCLSAPHCHQVSNRLPLDLFSFSIPTFPKTWCLAGLSNRIDLA</sequence>